<dbReference type="PANTHER" id="PTHR11566:SF21">
    <property type="entry name" value="DYNAMIN RELATED PROTEIN 1, ISOFORM A"/>
    <property type="match status" value="1"/>
</dbReference>
<dbReference type="Pfam" id="PF02212">
    <property type="entry name" value="GED"/>
    <property type="match status" value="1"/>
</dbReference>
<keyword evidence="7" id="KW-1185">Reference proteome</keyword>
<evidence type="ECO:0000256" key="2">
    <source>
        <dbReference type="ARBA" id="ARBA00023134"/>
    </source>
</evidence>
<dbReference type="STRING" id="97359.A0A550C1J7"/>
<dbReference type="GO" id="GO:0006897">
    <property type="term" value="P:endocytosis"/>
    <property type="evidence" value="ECO:0007669"/>
    <property type="project" value="TreeGrafter"/>
</dbReference>
<dbReference type="InterPro" id="IPR030381">
    <property type="entry name" value="G_DYNAMIN_dom"/>
</dbReference>
<dbReference type="Pfam" id="PF01031">
    <property type="entry name" value="Dynamin_M"/>
    <property type="match status" value="1"/>
</dbReference>
<dbReference type="GO" id="GO:0000266">
    <property type="term" value="P:mitochondrial fission"/>
    <property type="evidence" value="ECO:0007669"/>
    <property type="project" value="TreeGrafter"/>
</dbReference>
<dbReference type="PANTHER" id="PTHR11566">
    <property type="entry name" value="DYNAMIN"/>
    <property type="match status" value="1"/>
</dbReference>
<name>A0A550C1J7_9AGAR</name>
<dbReference type="GO" id="GO:0016559">
    <property type="term" value="P:peroxisome fission"/>
    <property type="evidence" value="ECO:0007669"/>
    <property type="project" value="TreeGrafter"/>
</dbReference>
<gene>
    <name evidence="6" type="ORF">BD626DRAFT_510837</name>
</gene>
<dbReference type="EMBL" id="VDMD01000034">
    <property type="protein sequence ID" value="TRM58618.1"/>
    <property type="molecule type" value="Genomic_DNA"/>
</dbReference>
<keyword evidence="6" id="KW-0378">Hydrolase</keyword>
<organism evidence="6 7">
    <name type="scientific">Schizophyllum amplum</name>
    <dbReference type="NCBI Taxonomy" id="97359"/>
    <lineage>
        <taxon>Eukaryota</taxon>
        <taxon>Fungi</taxon>
        <taxon>Dikarya</taxon>
        <taxon>Basidiomycota</taxon>
        <taxon>Agaricomycotina</taxon>
        <taxon>Agaricomycetes</taxon>
        <taxon>Agaricomycetidae</taxon>
        <taxon>Agaricales</taxon>
        <taxon>Schizophyllaceae</taxon>
        <taxon>Schizophyllum</taxon>
    </lineage>
</organism>
<dbReference type="GO" id="GO:0008017">
    <property type="term" value="F:microtubule binding"/>
    <property type="evidence" value="ECO:0007669"/>
    <property type="project" value="TreeGrafter"/>
</dbReference>
<evidence type="ECO:0000313" key="6">
    <source>
        <dbReference type="EMBL" id="TRM58618.1"/>
    </source>
</evidence>
<dbReference type="SUPFAM" id="SSF52540">
    <property type="entry name" value="P-loop containing nucleoside triphosphate hydrolases"/>
    <property type="match status" value="1"/>
</dbReference>
<dbReference type="OrthoDB" id="5061070at2759"/>
<dbReference type="PROSITE" id="PS51718">
    <property type="entry name" value="G_DYNAMIN_2"/>
    <property type="match status" value="1"/>
</dbReference>
<feature type="region of interest" description="Disordered" evidence="3">
    <location>
        <begin position="1"/>
        <end position="29"/>
    </location>
</feature>
<dbReference type="InterPro" id="IPR000375">
    <property type="entry name" value="Dynamin_stalk"/>
</dbReference>
<evidence type="ECO:0000256" key="3">
    <source>
        <dbReference type="SAM" id="MobiDB-lite"/>
    </source>
</evidence>
<dbReference type="InterPro" id="IPR022812">
    <property type="entry name" value="Dynamin"/>
</dbReference>
<keyword evidence="2" id="KW-0342">GTP-binding</keyword>
<dbReference type="PRINTS" id="PR00195">
    <property type="entry name" value="DYNAMIN"/>
</dbReference>
<dbReference type="Pfam" id="PF00350">
    <property type="entry name" value="Dynamin_N"/>
    <property type="match status" value="1"/>
</dbReference>
<dbReference type="InterPro" id="IPR003130">
    <property type="entry name" value="GED"/>
</dbReference>
<sequence length="771" mass="85551">MLKNFRRRANTSQAASTTAPADAAPSTATVASQSSSSAVLSFNSAMTAPSSDEGNDDINSSAYAARWRALMDLHKALNDLGAEAFFPLPRITVIGGQSAGKSSLVEAVSGLSVPRDAGICTRCPMECVMKKTSGPWSCRISLRTGLEPADVANGSPSTVDFGPAITCKEDVDIWLRRAQAAILSPHRAREGFYDKSPEQLKAPDEQRLAFSRNTIVVNLEDEDLTNMSFVDLPGLIQNSEQRLIDLVRDLVADRIEGKNTIVLVTVPMTDDVETVAALKLAREADPAGQRTIAVLTKPDLIRQGATSARERWPGIMEGKEPRHKLHHGYFAVLLPNDDDRTADVSKAAIRARSHNFFSTEQPWKAMGQQRFGVVNLVSYVGSLLVRLIENAIPELRKAIANALRLCQEELATLPAEGVFNTDSDVNTYIVLQITKFCELFSHAVMGEPSSPHKDLVQANRRHYEHLKLSIGRTRPDFWPFEDKNDYRSPGFGHGDGTGPMDLKDVREVIDKSIAWELPRHIPFEATKVLIMRITARWSAPALKCAADVVETTDAKLLALIQSQFGQFQGLKEHVESVVARRLAECAEPMDASLATALKLETGQPIFTQNTHYLETVERKWLGLYRSAHYHSNAYCVVPYEQIPTPCVSAPPSPQLVQSSQWPTRPRTPPLVRRTRADEELEVMSKVYAYVQVAYKRIIDHVPLLLEHEFNQTLAEGLLEPLLRSVDAMSDDAKRAMLAEDKEVADRRVALKAKHARLVAIQRKLDDWEKYA</sequence>
<dbReference type="InterPro" id="IPR045063">
    <property type="entry name" value="Dynamin_N"/>
</dbReference>
<feature type="domain" description="GED" evidence="4">
    <location>
        <begin position="679"/>
        <end position="771"/>
    </location>
</feature>
<accession>A0A550C1J7</accession>
<dbReference type="GO" id="GO:0016020">
    <property type="term" value="C:membrane"/>
    <property type="evidence" value="ECO:0007669"/>
    <property type="project" value="TreeGrafter"/>
</dbReference>
<dbReference type="GO" id="GO:0005874">
    <property type="term" value="C:microtubule"/>
    <property type="evidence" value="ECO:0007669"/>
    <property type="project" value="TreeGrafter"/>
</dbReference>
<dbReference type="Proteomes" id="UP000320762">
    <property type="component" value="Unassembled WGS sequence"/>
</dbReference>
<dbReference type="GO" id="GO:0005739">
    <property type="term" value="C:mitochondrion"/>
    <property type="evidence" value="ECO:0007669"/>
    <property type="project" value="TreeGrafter"/>
</dbReference>
<evidence type="ECO:0000259" key="4">
    <source>
        <dbReference type="PROSITE" id="PS51388"/>
    </source>
</evidence>
<dbReference type="InterPro" id="IPR020850">
    <property type="entry name" value="GED_dom"/>
</dbReference>
<dbReference type="PROSITE" id="PS51388">
    <property type="entry name" value="GED"/>
    <property type="match status" value="1"/>
</dbReference>
<dbReference type="GO" id="GO:0005525">
    <property type="term" value="F:GTP binding"/>
    <property type="evidence" value="ECO:0007669"/>
    <property type="project" value="InterPro"/>
</dbReference>
<dbReference type="InterPro" id="IPR001401">
    <property type="entry name" value="Dynamin_GTPase"/>
</dbReference>
<dbReference type="AlphaFoldDB" id="A0A550C1J7"/>
<dbReference type="GO" id="GO:0048312">
    <property type="term" value="P:intracellular distribution of mitochondria"/>
    <property type="evidence" value="ECO:0007669"/>
    <property type="project" value="TreeGrafter"/>
</dbReference>
<dbReference type="SMART" id="SM00053">
    <property type="entry name" value="DYNc"/>
    <property type="match status" value="1"/>
</dbReference>
<keyword evidence="1" id="KW-0547">Nucleotide-binding</keyword>
<feature type="domain" description="Dynamin-type G" evidence="5">
    <location>
        <begin position="85"/>
        <end position="393"/>
    </location>
</feature>
<evidence type="ECO:0000256" key="1">
    <source>
        <dbReference type="ARBA" id="ARBA00022741"/>
    </source>
</evidence>
<dbReference type="Gene3D" id="3.40.50.300">
    <property type="entry name" value="P-loop containing nucleotide triphosphate hydrolases"/>
    <property type="match status" value="1"/>
</dbReference>
<dbReference type="CDD" id="cd08771">
    <property type="entry name" value="DLP_1"/>
    <property type="match status" value="1"/>
</dbReference>
<dbReference type="GO" id="GO:0003924">
    <property type="term" value="F:GTPase activity"/>
    <property type="evidence" value="ECO:0007669"/>
    <property type="project" value="InterPro"/>
</dbReference>
<evidence type="ECO:0000259" key="5">
    <source>
        <dbReference type="PROSITE" id="PS51718"/>
    </source>
</evidence>
<proteinExistence type="predicted"/>
<reference evidence="6 7" key="1">
    <citation type="journal article" date="2019" name="New Phytol.">
        <title>Comparative genomics reveals unique wood-decay strategies and fruiting body development in the Schizophyllaceae.</title>
        <authorList>
            <person name="Almasi E."/>
            <person name="Sahu N."/>
            <person name="Krizsan K."/>
            <person name="Balint B."/>
            <person name="Kovacs G.M."/>
            <person name="Kiss B."/>
            <person name="Cseklye J."/>
            <person name="Drula E."/>
            <person name="Henrissat B."/>
            <person name="Nagy I."/>
            <person name="Chovatia M."/>
            <person name="Adam C."/>
            <person name="LaButti K."/>
            <person name="Lipzen A."/>
            <person name="Riley R."/>
            <person name="Grigoriev I.V."/>
            <person name="Nagy L.G."/>
        </authorList>
    </citation>
    <scope>NUCLEOTIDE SEQUENCE [LARGE SCALE GENOMIC DNA]</scope>
    <source>
        <strain evidence="6 7">NL-1724</strain>
    </source>
</reference>
<evidence type="ECO:0000313" key="7">
    <source>
        <dbReference type="Proteomes" id="UP000320762"/>
    </source>
</evidence>
<feature type="compositionally biased region" description="Low complexity" evidence="3">
    <location>
        <begin position="10"/>
        <end position="29"/>
    </location>
</feature>
<protein>
    <submittedName>
        <fullName evidence="6">P-loop containing nucleoside triphosphate hydrolase protein</fullName>
    </submittedName>
</protein>
<dbReference type="Gene3D" id="1.20.120.1240">
    <property type="entry name" value="Dynamin, middle domain"/>
    <property type="match status" value="1"/>
</dbReference>
<comment type="caution">
    <text evidence="6">The sequence shown here is derived from an EMBL/GenBank/DDBJ whole genome shotgun (WGS) entry which is preliminary data.</text>
</comment>
<dbReference type="InterPro" id="IPR027417">
    <property type="entry name" value="P-loop_NTPase"/>
</dbReference>